<organism evidence="1 2">
    <name type="scientific">Prevotella histicola JCM 15637 = DNF00424</name>
    <dbReference type="NCBI Taxonomy" id="1236504"/>
    <lineage>
        <taxon>Bacteria</taxon>
        <taxon>Pseudomonadati</taxon>
        <taxon>Bacteroidota</taxon>
        <taxon>Bacteroidia</taxon>
        <taxon>Bacteroidales</taxon>
        <taxon>Prevotellaceae</taxon>
        <taxon>Prevotella</taxon>
    </lineage>
</organism>
<dbReference type="EMBL" id="JRNJ01000104">
    <property type="protein sequence ID" value="KGF24877.1"/>
    <property type="molecule type" value="Genomic_DNA"/>
</dbReference>
<proteinExistence type="predicted"/>
<dbReference type="AlphaFoldDB" id="A0AAW3FDM1"/>
<dbReference type="Proteomes" id="UP000029533">
    <property type="component" value="Unassembled WGS sequence"/>
</dbReference>
<comment type="caution">
    <text evidence="1">The sequence shown here is derived from an EMBL/GenBank/DDBJ whole genome shotgun (WGS) entry which is preliminary data.</text>
</comment>
<name>A0AAW3FDM1_9BACT</name>
<protein>
    <submittedName>
        <fullName evidence="1">Uncharacterized protein</fullName>
    </submittedName>
</protein>
<sequence length="305" mass="34970">MNKFNSHALTAKEFSKAIGISDKSRETYAHVSALFHTIIGGTNDVAHSNMLDAIDEIKQAGLYRQRIKKACKEATSRYEDFEKRNMEDMRNADRDKRQLYMDYLDSVNTRLEPHVFILHQSIKRVLDRKRIEDSGFKARVILVYELLNYSVELFDKFIENCPPCPPVNLALTYQPARLTGVRSAWREVEEALCKDCADINLNDDNNCKMAFDIIETKLVSEQGIYESGEAALALNPREALEADKAVLKLDKEEHKKIILTDNQRKFLKENYQTKTNKELADTIGCGLTKLREFAKELGLTKNKIA</sequence>
<gene>
    <name evidence="1" type="ORF">HMPREF2132_11340</name>
</gene>
<dbReference type="RefSeq" id="WP_156098305.1">
    <property type="nucleotide sequence ID" value="NZ_JRNJ01000104.1"/>
</dbReference>
<accession>A0AAW3FDM1</accession>
<reference evidence="1 2" key="1">
    <citation type="submission" date="2014-07" db="EMBL/GenBank/DDBJ databases">
        <authorList>
            <person name="McCorrison J."/>
            <person name="Sanka R."/>
            <person name="Torralba M."/>
            <person name="Gillis M."/>
            <person name="Haft D.H."/>
            <person name="Methe B."/>
            <person name="Sutton G."/>
            <person name="Nelson K.E."/>
        </authorList>
    </citation>
    <scope>NUCLEOTIDE SEQUENCE [LARGE SCALE GENOMIC DNA]</scope>
    <source>
        <strain evidence="1 2">DNF00424</strain>
    </source>
</reference>
<evidence type="ECO:0000313" key="2">
    <source>
        <dbReference type="Proteomes" id="UP000029533"/>
    </source>
</evidence>
<evidence type="ECO:0000313" key="1">
    <source>
        <dbReference type="EMBL" id="KGF24877.1"/>
    </source>
</evidence>